<feature type="non-terminal residue" evidence="1">
    <location>
        <position position="59"/>
    </location>
</feature>
<gene>
    <name evidence="1" type="ORF">Pmar_PMAR020605</name>
</gene>
<dbReference type="RefSeq" id="XP_002775627.1">
    <property type="nucleotide sequence ID" value="XM_002775581.1"/>
</dbReference>
<dbReference type="AlphaFoldDB" id="C5L7I1"/>
<evidence type="ECO:0000313" key="1">
    <source>
        <dbReference type="EMBL" id="EER07443.1"/>
    </source>
</evidence>
<organism evidence="2">
    <name type="scientific">Perkinsus marinus (strain ATCC 50983 / TXsc)</name>
    <dbReference type="NCBI Taxonomy" id="423536"/>
    <lineage>
        <taxon>Eukaryota</taxon>
        <taxon>Sar</taxon>
        <taxon>Alveolata</taxon>
        <taxon>Perkinsozoa</taxon>
        <taxon>Perkinsea</taxon>
        <taxon>Perkinsida</taxon>
        <taxon>Perkinsidae</taxon>
        <taxon>Perkinsus</taxon>
    </lineage>
</organism>
<protein>
    <submittedName>
        <fullName evidence="1">Uncharacterized protein</fullName>
    </submittedName>
</protein>
<keyword evidence="2" id="KW-1185">Reference proteome</keyword>
<dbReference type="GeneID" id="9041187"/>
<dbReference type="InParanoid" id="C5L7I1"/>
<name>C5L7I1_PERM5</name>
<dbReference type="EMBL" id="GG679899">
    <property type="protein sequence ID" value="EER07443.1"/>
    <property type="molecule type" value="Genomic_DNA"/>
</dbReference>
<evidence type="ECO:0000313" key="2">
    <source>
        <dbReference type="Proteomes" id="UP000007800"/>
    </source>
</evidence>
<proteinExistence type="predicted"/>
<dbReference type="OrthoDB" id="270624at2759"/>
<sequence length="59" mass="6429">DGPDDYYTIKDSDPRFVAANAGTDDYYTIKDSDLTFVAANAEDDACSLEVHLHDTQQGG</sequence>
<reference evidence="1 2" key="1">
    <citation type="submission" date="2008-07" db="EMBL/GenBank/DDBJ databases">
        <authorList>
            <person name="El-Sayed N."/>
            <person name="Caler E."/>
            <person name="Inman J."/>
            <person name="Amedeo P."/>
            <person name="Hass B."/>
            <person name="Wortman J."/>
        </authorList>
    </citation>
    <scope>NUCLEOTIDE SEQUENCE [LARGE SCALE GENOMIC DNA]</scope>
    <source>
        <strain evidence="2">ATCC 50983 / TXsc</strain>
    </source>
</reference>
<feature type="non-terminal residue" evidence="1">
    <location>
        <position position="1"/>
    </location>
</feature>
<dbReference type="Proteomes" id="UP000007800">
    <property type="component" value="Unassembled WGS sequence"/>
</dbReference>
<accession>C5L7I1</accession>